<comment type="similarity">
    <text evidence="2">Belongs to the NAD(P)-dependent epimerase/dehydratase family.</text>
</comment>
<protein>
    <recommendedName>
        <fullName evidence="3">NAD-dependent epimerase/dehydratase domain-containing protein</fullName>
    </recommendedName>
</protein>
<dbReference type="Pfam" id="PF01370">
    <property type="entry name" value="Epimerase"/>
    <property type="match status" value="1"/>
</dbReference>
<dbReference type="EMBL" id="CP019236">
    <property type="protein sequence ID" value="APW38260.1"/>
    <property type="molecule type" value="Genomic_DNA"/>
</dbReference>
<reference evidence="4 5" key="1">
    <citation type="submission" date="2017-01" db="EMBL/GenBank/DDBJ databases">
        <authorList>
            <person name="Mah S.A."/>
            <person name="Swanson W.J."/>
            <person name="Moy G.W."/>
            <person name="Vacquier V.D."/>
        </authorList>
    </citation>
    <scope>NUCLEOTIDE SEQUENCE [LARGE SCALE GENOMIC DNA]</scope>
    <source>
        <strain evidence="4 5">DCY110</strain>
    </source>
</reference>
<evidence type="ECO:0000259" key="3">
    <source>
        <dbReference type="Pfam" id="PF01370"/>
    </source>
</evidence>
<dbReference type="AlphaFoldDB" id="A0A1P8JWX7"/>
<dbReference type="InterPro" id="IPR001509">
    <property type="entry name" value="Epimerase_deHydtase"/>
</dbReference>
<evidence type="ECO:0000313" key="5">
    <source>
        <dbReference type="Proteomes" id="UP000186609"/>
    </source>
</evidence>
<dbReference type="OrthoDB" id="9801056at2"/>
<dbReference type="RefSeq" id="WP_076200139.1">
    <property type="nucleotide sequence ID" value="NZ_CP019236.1"/>
</dbReference>
<dbReference type="SUPFAM" id="SSF51735">
    <property type="entry name" value="NAD(P)-binding Rossmann-fold domains"/>
    <property type="match status" value="1"/>
</dbReference>
<feature type="domain" description="NAD-dependent epimerase/dehydratase" evidence="3">
    <location>
        <begin position="4"/>
        <end position="247"/>
    </location>
</feature>
<gene>
    <name evidence="4" type="ORF">RD110_14530</name>
</gene>
<dbReference type="CDD" id="cd08946">
    <property type="entry name" value="SDR_e"/>
    <property type="match status" value="1"/>
</dbReference>
<evidence type="ECO:0000313" key="4">
    <source>
        <dbReference type="EMBL" id="APW38260.1"/>
    </source>
</evidence>
<comment type="pathway">
    <text evidence="1">Bacterial outer membrane biogenesis; LPS O-antigen biosynthesis.</text>
</comment>
<dbReference type="PANTHER" id="PTHR43000">
    <property type="entry name" value="DTDP-D-GLUCOSE 4,6-DEHYDRATASE-RELATED"/>
    <property type="match status" value="1"/>
</dbReference>
<name>A0A1P8JWX7_9BURK</name>
<dbReference type="STRING" id="1842727.RD110_14530"/>
<sequence>MTTLITGGAGFVGLALAERLRADGEPVVLFDRAAPRADMLARLGRESLSILLGDIRCPVDVDAALKSANIDRVVHCAAVTPDADREARDPMAVLDVNVGGTANLLQRCAVGRSGIRRILVLSSVAVYGVKPPAGETYEEEGSAPAPAALYGIGKLASEQAALRLAELYRLDVRVARLGPVYGPWEYATGVRDALSPHAQVLAAAMAGQGVVLPRSLRADWIYSRDAAKALAALADATQLRHTIYNVGGAVMSDLVQWCALLAVSYPGWSWRLAAPGEQGTLRYNLPVDRAALSIARLQADTGWAPATALDAAARDHLAWQASL</sequence>
<dbReference type="Gene3D" id="3.40.50.720">
    <property type="entry name" value="NAD(P)-binding Rossmann-like Domain"/>
    <property type="match status" value="1"/>
</dbReference>
<dbReference type="InterPro" id="IPR036291">
    <property type="entry name" value="NAD(P)-bd_dom_sf"/>
</dbReference>
<keyword evidence="5" id="KW-1185">Reference proteome</keyword>
<organism evidence="4 5">
    <name type="scientific">Rhodoferax koreensis</name>
    <dbReference type="NCBI Taxonomy" id="1842727"/>
    <lineage>
        <taxon>Bacteria</taxon>
        <taxon>Pseudomonadati</taxon>
        <taxon>Pseudomonadota</taxon>
        <taxon>Betaproteobacteria</taxon>
        <taxon>Burkholderiales</taxon>
        <taxon>Comamonadaceae</taxon>
        <taxon>Rhodoferax</taxon>
    </lineage>
</organism>
<proteinExistence type="inferred from homology"/>
<evidence type="ECO:0000256" key="1">
    <source>
        <dbReference type="ARBA" id="ARBA00005125"/>
    </source>
</evidence>
<accession>A0A1P8JWX7</accession>
<evidence type="ECO:0000256" key="2">
    <source>
        <dbReference type="ARBA" id="ARBA00007637"/>
    </source>
</evidence>
<dbReference type="KEGG" id="rhy:RD110_14530"/>
<dbReference type="Proteomes" id="UP000186609">
    <property type="component" value="Chromosome"/>
</dbReference>